<organism evidence="2 3">
    <name type="scientific">Streptomyces glomeratus</name>
    <dbReference type="NCBI Taxonomy" id="284452"/>
    <lineage>
        <taxon>Bacteria</taxon>
        <taxon>Bacillati</taxon>
        <taxon>Actinomycetota</taxon>
        <taxon>Actinomycetes</taxon>
        <taxon>Kitasatosporales</taxon>
        <taxon>Streptomycetaceae</taxon>
        <taxon>Streptomyces</taxon>
    </lineage>
</organism>
<dbReference type="Pfam" id="PF04149">
    <property type="entry name" value="DUF397"/>
    <property type="match status" value="1"/>
</dbReference>
<accession>A0ABP6LUU2</accession>
<comment type="caution">
    <text evidence="2">The sequence shown here is derived from an EMBL/GenBank/DDBJ whole genome shotgun (WGS) entry which is preliminary data.</text>
</comment>
<sequence length="68" mass="6958">MGTNLDLTGATWRKSSYSGDTGGQCVEVADLTPHIAVRDSKNPQAGAFAVTPEAFAAFVTAAAENALS</sequence>
<keyword evidence="3" id="KW-1185">Reference proteome</keyword>
<dbReference type="Proteomes" id="UP001501532">
    <property type="component" value="Unassembled WGS sequence"/>
</dbReference>
<evidence type="ECO:0000259" key="1">
    <source>
        <dbReference type="Pfam" id="PF04149"/>
    </source>
</evidence>
<name>A0ABP6LUU2_9ACTN</name>
<protein>
    <submittedName>
        <fullName evidence="2">DUF397 domain-containing protein</fullName>
    </submittedName>
</protein>
<gene>
    <name evidence="2" type="ORF">GCM10010448_50250</name>
</gene>
<reference evidence="3" key="1">
    <citation type="journal article" date="2019" name="Int. J. Syst. Evol. Microbiol.">
        <title>The Global Catalogue of Microorganisms (GCM) 10K type strain sequencing project: providing services to taxonomists for standard genome sequencing and annotation.</title>
        <authorList>
            <consortium name="The Broad Institute Genomics Platform"/>
            <consortium name="The Broad Institute Genome Sequencing Center for Infectious Disease"/>
            <person name="Wu L."/>
            <person name="Ma J."/>
        </authorList>
    </citation>
    <scope>NUCLEOTIDE SEQUENCE [LARGE SCALE GENOMIC DNA]</scope>
    <source>
        <strain evidence="3">JCM 9091</strain>
    </source>
</reference>
<dbReference type="RefSeq" id="WP_308283548.1">
    <property type="nucleotide sequence ID" value="NZ_BAAAUF010000048.1"/>
</dbReference>
<evidence type="ECO:0000313" key="2">
    <source>
        <dbReference type="EMBL" id="GAA3060807.1"/>
    </source>
</evidence>
<evidence type="ECO:0000313" key="3">
    <source>
        <dbReference type="Proteomes" id="UP001501532"/>
    </source>
</evidence>
<dbReference type="InterPro" id="IPR007278">
    <property type="entry name" value="DUF397"/>
</dbReference>
<feature type="domain" description="DUF397" evidence="1">
    <location>
        <begin position="10"/>
        <end position="62"/>
    </location>
</feature>
<proteinExistence type="predicted"/>
<dbReference type="EMBL" id="BAAAUF010000048">
    <property type="protein sequence ID" value="GAA3060807.1"/>
    <property type="molecule type" value="Genomic_DNA"/>
</dbReference>